<proteinExistence type="predicted"/>
<sequence>MERTGARGSREKHDKHNKSRRGNPSVSDVGPTDRRHAAALFKVYQSERPAEVTVSLGEEEVHPWRVLETQPHHNNVWADARYIQRQTSPRSDTEDPTCQPNSNGRREDGVP</sequence>
<feature type="region of interest" description="Disordered" evidence="1">
    <location>
        <begin position="70"/>
        <end position="111"/>
    </location>
</feature>
<dbReference type="Proteomes" id="UP001633002">
    <property type="component" value="Unassembled WGS sequence"/>
</dbReference>
<name>A0ABD3IE47_9MARC</name>
<organism evidence="2 3">
    <name type="scientific">Riccia sorocarpa</name>
    <dbReference type="NCBI Taxonomy" id="122646"/>
    <lineage>
        <taxon>Eukaryota</taxon>
        <taxon>Viridiplantae</taxon>
        <taxon>Streptophyta</taxon>
        <taxon>Embryophyta</taxon>
        <taxon>Marchantiophyta</taxon>
        <taxon>Marchantiopsida</taxon>
        <taxon>Marchantiidae</taxon>
        <taxon>Marchantiales</taxon>
        <taxon>Ricciaceae</taxon>
        <taxon>Riccia</taxon>
    </lineage>
</organism>
<comment type="caution">
    <text evidence="2">The sequence shown here is derived from an EMBL/GenBank/DDBJ whole genome shotgun (WGS) entry which is preliminary data.</text>
</comment>
<evidence type="ECO:0000256" key="1">
    <source>
        <dbReference type="SAM" id="MobiDB-lite"/>
    </source>
</evidence>
<accession>A0ABD3IE47</accession>
<protein>
    <submittedName>
        <fullName evidence="2">Uncharacterized protein</fullName>
    </submittedName>
</protein>
<keyword evidence="3" id="KW-1185">Reference proteome</keyword>
<reference evidence="2 3" key="1">
    <citation type="submission" date="2024-09" db="EMBL/GenBank/DDBJ databases">
        <title>Chromosome-scale assembly of Riccia sorocarpa.</title>
        <authorList>
            <person name="Paukszto L."/>
        </authorList>
    </citation>
    <scope>NUCLEOTIDE SEQUENCE [LARGE SCALE GENOMIC DNA]</scope>
    <source>
        <strain evidence="2">LP-2024</strain>
        <tissue evidence="2">Aerial parts of the thallus</tissue>
    </source>
</reference>
<feature type="compositionally biased region" description="Polar residues" evidence="1">
    <location>
        <begin position="84"/>
        <end position="103"/>
    </location>
</feature>
<dbReference type="AlphaFoldDB" id="A0ABD3IE47"/>
<feature type="compositionally biased region" description="Basic and acidic residues" evidence="1">
    <location>
        <begin position="1"/>
        <end position="14"/>
    </location>
</feature>
<gene>
    <name evidence="2" type="ORF">R1sor_019401</name>
</gene>
<feature type="region of interest" description="Disordered" evidence="1">
    <location>
        <begin position="1"/>
        <end position="34"/>
    </location>
</feature>
<evidence type="ECO:0000313" key="2">
    <source>
        <dbReference type="EMBL" id="KAL3701379.1"/>
    </source>
</evidence>
<dbReference type="EMBL" id="JBJQOH010000001">
    <property type="protein sequence ID" value="KAL3701379.1"/>
    <property type="molecule type" value="Genomic_DNA"/>
</dbReference>
<evidence type="ECO:0000313" key="3">
    <source>
        <dbReference type="Proteomes" id="UP001633002"/>
    </source>
</evidence>